<name>A0A1N6NP33_9GAMM</name>
<dbReference type="Proteomes" id="UP000186895">
    <property type="component" value="Unassembled WGS sequence"/>
</dbReference>
<feature type="domain" description="GGDEF" evidence="4">
    <location>
        <begin position="171"/>
        <end position="304"/>
    </location>
</feature>
<comment type="cofactor">
    <cofactor evidence="1">
        <name>Mg(2+)</name>
        <dbReference type="ChEBI" id="CHEBI:18420"/>
    </cofactor>
</comment>
<dbReference type="InterPro" id="IPR013656">
    <property type="entry name" value="PAS_4"/>
</dbReference>
<evidence type="ECO:0000256" key="2">
    <source>
        <dbReference type="ARBA" id="ARBA00012528"/>
    </source>
</evidence>
<proteinExistence type="predicted"/>
<dbReference type="Pfam" id="PF00990">
    <property type="entry name" value="GGDEF"/>
    <property type="match status" value="1"/>
</dbReference>
<dbReference type="PANTHER" id="PTHR45138">
    <property type="entry name" value="REGULATORY COMPONENTS OF SENSORY TRANSDUCTION SYSTEM"/>
    <property type="match status" value="1"/>
</dbReference>
<dbReference type="CDD" id="cd01949">
    <property type="entry name" value="GGDEF"/>
    <property type="match status" value="1"/>
</dbReference>
<dbReference type="eggNOG" id="COG2199">
    <property type="taxonomic scope" value="Bacteria"/>
</dbReference>
<accession>A0A1N6NP33</accession>
<dbReference type="GO" id="GO:0043709">
    <property type="term" value="P:cell adhesion involved in single-species biofilm formation"/>
    <property type="evidence" value="ECO:0007669"/>
    <property type="project" value="TreeGrafter"/>
</dbReference>
<dbReference type="GO" id="GO:0005886">
    <property type="term" value="C:plasma membrane"/>
    <property type="evidence" value="ECO:0007669"/>
    <property type="project" value="TreeGrafter"/>
</dbReference>
<dbReference type="NCBIfam" id="TIGR00254">
    <property type="entry name" value="GGDEF"/>
    <property type="match status" value="1"/>
</dbReference>
<evidence type="ECO:0000256" key="1">
    <source>
        <dbReference type="ARBA" id="ARBA00001946"/>
    </source>
</evidence>
<evidence type="ECO:0000313" key="5">
    <source>
        <dbReference type="EMBL" id="SIP93787.1"/>
    </source>
</evidence>
<organism evidence="5 6">
    <name type="scientific">Marinobacterium stanieri</name>
    <dbReference type="NCBI Taxonomy" id="49186"/>
    <lineage>
        <taxon>Bacteria</taxon>
        <taxon>Pseudomonadati</taxon>
        <taxon>Pseudomonadota</taxon>
        <taxon>Gammaproteobacteria</taxon>
        <taxon>Oceanospirillales</taxon>
        <taxon>Oceanospirillaceae</taxon>
        <taxon>Marinobacterium</taxon>
    </lineage>
</organism>
<dbReference type="EMBL" id="FTMN01000001">
    <property type="protein sequence ID" value="SIP93787.1"/>
    <property type="molecule type" value="Genomic_DNA"/>
</dbReference>
<dbReference type="PANTHER" id="PTHR45138:SF9">
    <property type="entry name" value="DIGUANYLATE CYCLASE DGCM-RELATED"/>
    <property type="match status" value="1"/>
</dbReference>
<dbReference type="SUPFAM" id="SSF55073">
    <property type="entry name" value="Nucleotide cyclase"/>
    <property type="match status" value="1"/>
</dbReference>
<dbReference type="SUPFAM" id="SSF55785">
    <property type="entry name" value="PYP-like sensor domain (PAS domain)"/>
    <property type="match status" value="1"/>
</dbReference>
<evidence type="ECO:0000313" key="6">
    <source>
        <dbReference type="Proteomes" id="UP000186895"/>
    </source>
</evidence>
<dbReference type="GO" id="GO:1902201">
    <property type="term" value="P:negative regulation of bacterial-type flagellum-dependent cell motility"/>
    <property type="evidence" value="ECO:0007669"/>
    <property type="project" value="TreeGrafter"/>
</dbReference>
<dbReference type="EC" id="2.7.7.65" evidence="2"/>
<comment type="catalytic activity">
    <reaction evidence="3">
        <text>2 GTP = 3',3'-c-di-GMP + 2 diphosphate</text>
        <dbReference type="Rhea" id="RHEA:24898"/>
        <dbReference type="ChEBI" id="CHEBI:33019"/>
        <dbReference type="ChEBI" id="CHEBI:37565"/>
        <dbReference type="ChEBI" id="CHEBI:58805"/>
        <dbReference type="EC" id="2.7.7.65"/>
    </reaction>
</comment>
<dbReference type="InterPro" id="IPR035965">
    <property type="entry name" value="PAS-like_dom_sf"/>
</dbReference>
<dbReference type="Gene3D" id="3.30.70.270">
    <property type="match status" value="1"/>
</dbReference>
<dbReference type="InterPro" id="IPR029787">
    <property type="entry name" value="Nucleotide_cyclase"/>
</dbReference>
<dbReference type="STRING" id="49186.SAMN05421647_101457"/>
<evidence type="ECO:0000259" key="4">
    <source>
        <dbReference type="PROSITE" id="PS50887"/>
    </source>
</evidence>
<dbReference type="PROSITE" id="PS50887">
    <property type="entry name" value="GGDEF"/>
    <property type="match status" value="1"/>
</dbReference>
<evidence type="ECO:0000256" key="3">
    <source>
        <dbReference type="ARBA" id="ARBA00034247"/>
    </source>
</evidence>
<dbReference type="FunFam" id="3.30.70.270:FF:000001">
    <property type="entry name" value="Diguanylate cyclase domain protein"/>
    <property type="match status" value="1"/>
</dbReference>
<dbReference type="InterPro" id="IPR043128">
    <property type="entry name" value="Rev_trsase/Diguanyl_cyclase"/>
</dbReference>
<reference evidence="5 6" key="1">
    <citation type="submission" date="2017-01" db="EMBL/GenBank/DDBJ databases">
        <authorList>
            <person name="Mah S.A."/>
            <person name="Swanson W.J."/>
            <person name="Moy G.W."/>
            <person name="Vacquier V.D."/>
        </authorList>
    </citation>
    <scope>NUCLEOTIDE SEQUENCE [LARGE SCALE GENOMIC DNA]</scope>
    <source>
        <strain evidence="5 6">DSM 7027</strain>
    </source>
</reference>
<sequence>MYLDRDQMLVVLNALPDPVFVLTETGLYAGLYGHADPKYYHDAKDLLGASVRDVMPAEVAESIMEHIQEALHRNGLLKVEYPLSSQQVKGLENSAGPGGTLWFEGHVQPFPGLVDGERAVIWVARNITRRKQLEDELLEASQTDPLTHVANRRRLMEVLEFHFGAYRRYRHPMALIMFDLDHFKQLNDRFGHLTGDRVLRCLCDLCRQDLRENDLLARFGGEEFMIVLPSTTAERAAQTAERIRTHISTGVAAELDEELNVTISLGVSELLETDTSLEQVIQRVDDAVYQAKDEGRDRVVVNAAG</sequence>
<dbReference type="AlphaFoldDB" id="A0A1N6NP33"/>
<dbReference type="Pfam" id="PF08448">
    <property type="entry name" value="PAS_4"/>
    <property type="match status" value="1"/>
</dbReference>
<keyword evidence="6" id="KW-1185">Reference proteome</keyword>
<dbReference type="Gene3D" id="3.30.450.20">
    <property type="entry name" value="PAS domain"/>
    <property type="match status" value="1"/>
</dbReference>
<dbReference type="InterPro" id="IPR000160">
    <property type="entry name" value="GGDEF_dom"/>
</dbReference>
<gene>
    <name evidence="5" type="ORF">SAMN05421647_101457</name>
</gene>
<dbReference type="RefSeq" id="WP_083702899.1">
    <property type="nucleotide sequence ID" value="NZ_FTMN01000001.1"/>
</dbReference>
<dbReference type="InterPro" id="IPR050469">
    <property type="entry name" value="Diguanylate_Cyclase"/>
</dbReference>
<dbReference type="GO" id="GO:0052621">
    <property type="term" value="F:diguanylate cyclase activity"/>
    <property type="evidence" value="ECO:0007669"/>
    <property type="project" value="UniProtKB-EC"/>
</dbReference>
<dbReference type="SMART" id="SM00267">
    <property type="entry name" value="GGDEF"/>
    <property type="match status" value="1"/>
</dbReference>
<protein>
    <recommendedName>
        <fullName evidence="2">diguanylate cyclase</fullName>
        <ecNumber evidence="2">2.7.7.65</ecNumber>
    </recommendedName>
</protein>